<evidence type="ECO:0000259" key="1">
    <source>
        <dbReference type="Pfam" id="PF12680"/>
    </source>
</evidence>
<accession>A0A4Q8L718</accession>
<reference evidence="2 3" key="1">
    <citation type="submission" date="2019-02" db="EMBL/GenBank/DDBJ databases">
        <title>WGS of Pseudoxanthomonas species novum from clinical isolates.</title>
        <authorList>
            <person name="Bernier A.-M."/>
            <person name="Bernard K."/>
            <person name="Vachon A."/>
        </authorList>
    </citation>
    <scope>NUCLEOTIDE SEQUENCE [LARGE SCALE GENOMIC DNA]</scope>
    <source>
        <strain evidence="2 3">NML171200</strain>
    </source>
</reference>
<evidence type="ECO:0000313" key="2">
    <source>
        <dbReference type="EMBL" id="TAA23288.1"/>
    </source>
</evidence>
<proteinExistence type="predicted"/>
<dbReference type="Pfam" id="PF12680">
    <property type="entry name" value="SnoaL_2"/>
    <property type="match status" value="1"/>
</dbReference>
<organism evidence="2 3">
    <name type="scientific">Pseudoxanthomonas winnipegensis</name>
    <dbReference type="NCBI Taxonomy" id="2480810"/>
    <lineage>
        <taxon>Bacteria</taxon>
        <taxon>Pseudomonadati</taxon>
        <taxon>Pseudomonadota</taxon>
        <taxon>Gammaproteobacteria</taxon>
        <taxon>Lysobacterales</taxon>
        <taxon>Lysobacteraceae</taxon>
        <taxon>Pseudoxanthomonas</taxon>
    </lineage>
</organism>
<evidence type="ECO:0000313" key="3">
    <source>
        <dbReference type="Proteomes" id="UP000292627"/>
    </source>
</evidence>
<dbReference type="EMBL" id="SHMC01000006">
    <property type="protein sequence ID" value="TAA23288.1"/>
    <property type="molecule type" value="Genomic_DNA"/>
</dbReference>
<dbReference type="Gene3D" id="3.10.450.50">
    <property type="match status" value="1"/>
</dbReference>
<comment type="caution">
    <text evidence="2">The sequence shown here is derived from an EMBL/GenBank/DDBJ whole genome shotgun (WGS) entry which is preliminary data.</text>
</comment>
<dbReference type="RefSeq" id="WP_130552313.1">
    <property type="nucleotide sequence ID" value="NZ_SHMC01000006.1"/>
</dbReference>
<name>A0A4Q8L718_9GAMM</name>
<gene>
    <name evidence="2" type="ORF">EA660_15230</name>
</gene>
<dbReference type="Proteomes" id="UP000292627">
    <property type="component" value="Unassembled WGS sequence"/>
</dbReference>
<feature type="domain" description="SnoaL-like" evidence="1">
    <location>
        <begin position="19"/>
        <end position="103"/>
    </location>
</feature>
<dbReference type="InterPro" id="IPR037401">
    <property type="entry name" value="SnoaL-like"/>
</dbReference>
<dbReference type="InterPro" id="IPR032710">
    <property type="entry name" value="NTF2-like_dom_sf"/>
</dbReference>
<dbReference type="SUPFAM" id="SSF54427">
    <property type="entry name" value="NTF2-like"/>
    <property type="match status" value="1"/>
</dbReference>
<sequence length="109" mass="11849">MQDLALPEPIAAYFDADCQDGQAVARCFTREGTVLDEGGVHTGAAAIDAWKTAASAKYRYTARPHTLETQGRRYVVTSQVSGDFPGSPLDLRYIFVLERGKIASLEVTP</sequence>
<dbReference type="OrthoDB" id="8684708at2"/>
<protein>
    <submittedName>
        <fullName evidence="2">Nuclear transport factor 2 family protein</fullName>
    </submittedName>
</protein>
<dbReference type="AlphaFoldDB" id="A0A4Q8L718"/>